<name>A0A9J5YBJ3_SOLCO</name>
<accession>A0A9J5YBJ3</accession>
<dbReference type="Proteomes" id="UP000824120">
    <property type="component" value="Chromosome 7"/>
</dbReference>
<sequence>MNGVKSCFGRNWNRDEMMNDVKSYFGRNWNRDDVMSNVKSYFKTRVLLLMLAACLFGDSVNAFTNYLFKIEQRLLKVATRICAFLANLYVVTTFACSVTTLLLLYVLQLLAGTTTGCGSFLYRIIRTRKRRKIYVGCMKYCFVIMLSTFGFVVLDRSHTIHWVINASSCMHTM</sequence>
<dbReference type="AlphaFoldDB" id="A0A9J5YBJ3"/>
<evidence type="ECO:0000313" key="4">
    <source>
        <dbReference type="Proteomes" id="UP000824120"/>
    </source>
</evidence>
<comment type="caution">
    <text evidence="2">The sequence shown here is derived from an EMBL/GenBank/DDBJ whole genome shotgun (WGS) entry which is preliminary data.</text>
</comment>
<proteinExistence type="predicted"/>
<reference evidence="2 4" key="1">
    <citation type="submission" date="2020-09" db="EMBL/GenBank/DDBJ databases">
        <title>De no assembly of potato wild relative species, Solanum commersonii.</title>
        <authorList>
            <person name="Cho K."/>
        </authorList>
    </citation>
    <scope>NUCLEOTIDE SEQUENCE [LARGE SCALE GENOMIC DNA]</scope>
    <source>
        <strain evidence="2">LZ3.2</strain>
        <tissue evidence="2">Leaf</tissue>
    </source>
</reference>
<gene>
    <name evidence="2" type="ORF">H5410_037892</name>
    <name evidence="3" type="ORF">H5410_037900</name>
</gene>
<protein>
    <submittedName>
        <fullName evidence="2">Uncharacterized protein</fullName>
    </submittedName>
</protein>
<keyword evidence="4" id="KW-1185">Reference proteome</keyword>
<dbReference type="EMBL" id="JACXVP010000007">
    <property type="protein sequence ID" value="KAG5596660.1"/>
    <property type="molecule type" value="Genomic_DNA"/>
</dbReference>
<evidence type="ECO:0000313" key="3">
    <source>
        <dbReference type="EMBL" id="KAG5596668.1"/>
    </source>
</evidence>
<feature type="transmembrane region" description="Helical" evidence="1">
    <location>
        <begin position="133"/>
        <end position="154"/>
    </location>
</feature>
<organism evidence="2 4">
    <name type="scientific">Solanum commersonii</name>
    <name type="common">Commerson's wild potato</name>
    <name type="synonym">Commerson's nightshade</name>
    <dbReference type="NCBI Taxonomy" id="4109"/>
    <lineage>
        <taxon>Eukaryota</taxon>
        <taxon>Viridiplantae</taxon>
        <taxon>Streptophyta</taxon>
        <taxon>Embryophyta</taxon>
        <taxon>Tracheophyta</taxon>
        <taxon>Spermatophyta</taxon>
        <taxon>Magnoliopsida</taxon>
        <taxon>eudicotyledons</taxon>
        <taxon>Gunneridae</taxon>
        <taxon>Pentapetalae</taxon>
        <taxon>asterids</taxon>
        <taxon>lamiids</taxon>
        <taxon>Solanales</taxon>
        <taxon>Solanaceae</taxon>
        <taxon>Solanoideae</taxon>
        <taxon>Solaneae</taxon>
        <taxon>Solanum</taxon>
    </lineage>
</organism>
<evidence type="ECO:0000256" key="1">
    <source>
        <dbReference type="SAM" id="Phobius"/>
    </source>
</evidence>
<feature type="transmembrane region" description="Helical" evidence="1">
    <location>
        <begin position="86"/>
        <end position="112"/>
    </location>
</feature>
<keyword evidence="1" id="KW-0812">Transmembrane</keyword>
<evidence type="ECO:0000313" key="2">
    <source>
        <dbReference type="EMBL" id="KAG5596660.1"/>
    </source>
</evidence>
<keyword evidence="1" id="KW-1133">Transmembrane helix</keyword>
<dbReference type="EMBL" id="JACXVP010000007">
    <property type="protein sequence ID" value="KAG5596668.1"/>
    <property type="molecule type" value="Genomic_DNA"/>
</dbReference>
<keyword evidence="1" id="KW-0472">Membrane</keyword>